<name>A0A1C3NWX8_9ACTN</name>
<gene>
    <name evidence="1" type="ORF">FDG2_2083</name>
</gene>
<proteinExistence type="predicted"/>
<protein>
    <submittedName>
        <fullName evidence="1">Uncharacterized protein</fullName>
    </submittedName>
</protein>
<evidence type="ECO:0000313" key="2">
    <source>
        <dbReference type="Proteomes" id="UP000199013"/>
    </source>
</evidence>
<dbReference type="AlphaFoldDB" id="A0A1C3NWX8"/>
<dbReference type="EMBL" id="FLUV01000871">
    <property type="protein sequence ID" value="SBW21667.1"/>
    <property type="molecule type" value="Genomic_DNA"/>
</dbReference>
<reference evidence="2" key="1">
    <citation type="submission" date="2016-02" db="EMBL/GenBank/DDBJ databases">
        <authorList>
            <person name="Wibberg D."/>
        </authorList>
    </citation>
    <scope>NUCLEOTIDE SEQUENCE [LARGE SCALE GENOMIC DNA]</scope>
</reference>
<sequence length="186" mass="20769">MMVGVGKICRFLQSNRDRRQIFAVVTGDGPAVAFGPLALDQIYAGLYTEPYPTRWHPREDEALAVDLAARAGDFHDLDDFYRFYGYSAELIDWVEATPLNIPTEGMSGHMGGGRDESEAVERFGLDRERLVDAAFREGIVPGAFDPAGDPLYLFAFDTNWAVVDPSGRVRINPNAYRFKAWLSLES</sequence>
<dbReference type="Proteomes" id="UP000199013">
    <property type="component" value="Unassembled WGS sequence"/>
</dbReference>
<evidence type="ECO:0000313" key="1">
    <source>
        <dbReference type="EMBL" id="SBW21667.1"/>
    </source>
</evidence>
<keyword evidence="2" id="KW-1185">Reference proteome</keyword>
<organism evidence="1 2">
    <name type="scientific">Candidatus Protofrankia californiensis</name>
    <dbReference type="NCBI Taxonomy" id="1839754"/>
    <lineage>
        <taxon>Bacteria</taxon>
        <taxon>Bacillati</taxon>
        <taxon>Actinomycetota</taxon>
        <taxon>Actinomycetes</taxon>
        <taxon>Frankiales</taxon>
        <taxon>Frankiaceae</taxon>
        <taxon>Protofrankia</taxon>
    </lineage>
</organism>
<accession>A0A1C3NWX8</accession>